<dbReference type="AlphaFoldDB" id="E6N6S9"/>
<proteinExistence type="predicted"/>
<organism evidence="1 3">
    <name type="scientific">Caldiarchaeum subterraneum</name>
    <dbReference type="NCBI Taxonomy" id="311458"/>
    <lineage>
        <taxon>Archaea</taxon>
        <taxon>Nitrososphaerota</taxon>
        <taxon>Candidatus Caldarchaeales</taxon>
        <taxon>Candidatus Caldarchaeaceae</taxon>
        <taxon>Candidatus Caldarchaeum</taxon>
    </lineage>
</organism>
<dbReference type="GO" id="GO:0006355">
    <property type="term" value="P:regulation of DNA-templated transcription"/>
    <property type="evidence" value="ECO:0007669"/>
    <property type="project" value="InterPro"/>
</dbReference>
<sequence length="88" mass="10043">MEDKEILKIEISKPIAEKFRRWVAERYGMRRGALSKAVEDLIAKAVNEPELGVGGVEDIIGIGLLSDYSWRGEDLYEALRARHVSDRR</sequence>
<reference evidence="1 3" key="2">
    <citation type="journal article" date="2011" name="Nucleic Acids Res.">
        <title>Insights into the evolution of Archaea and eukaryotic protein modifier systems revealed by the genome of a novel archaeal group.</title>
        <authorList>
            <person name="Nunoura T."/>
            <person name="Takaki Y."/>
            <person name="Kakuta J."/>
            <person name="Nishi S."/>
            <person name="Sugahara J."/>
            <person name="Kazama H."/>
            <person name="Chee G."/>
            <person name="Hattori M."/>
            <person name="Kanai A."/>
            <person name="Atomi H."/>
            <person name="Takai K."/>
            <person name="Takami H."/>
        </authorList>
    </citation>
    <scope>NUCLEOTIDE SEQUENCE [LARGE SCALE GENOMIC DNA]</scope>
</reference>
<evidence type="ECO:0000313" key="2">
    <source>
        <dbReference type="EMBL" id="BAJ50786.1"/>
    </source>
</evidence>
<protein>
    <recommendedName>
        <fullName evidence="4">CopG family transcriptional regulator</fullName>
    </recommendedName>
</protein>
<evidence type="ECO:0000313" key="1">
    <source>
        <dbReference type="EMBL" id="BAJ47998.1"/>
    </source>
</evidence>
<accession>E6N6S9</accession>
<name>E6N6S9_CALS0</name>
<dbReference type="KEGG" id="csu:CSUB_C0931"/>
<dbReference type="EMBL" id="AP011851">
    <property type="protein sequence ID" value="BAJ47998.1"/>
    <property type="molecule type" value="Genomic_DNA"/>
</dbReference>
<gene>
    <name evidence="2" type="ORF">CSUB_C0931</name>
    <name evidence="1" type="ORF">HGMM_F17C01C27</name>
</gene>
<dbReference type="EMBL" id="BA000048">
    <property type="protein sequence ID" value="BAJ50786.1"/>
    <property type="molecule type" value="Genomic_DNA"/>
</dbReference>
<dbReference type="Proteomes" id="UP000008120">
    <property type="component" value="Chromosome"/>
</dbReference>
<dbReference type="InterPro" id="IPR013321">
    <property type="entry name" value="Arc_rbn_hlx_hlx"/>
</dbReference>
<evidence type="ECO:0008006" key="4">
    <source>
        <dbReference type="Google" id="ProtNLM"/>
    </source>
</evidence>
<evidence type="ECO:0000313" key="3">
    <source>
        <dbReference type="Proteomes" id="UP000008120"/>
    </source>
</evidence>
<dbReference type="BioCyc" id="CCAL311458:G131R-941-MONOMER"/>
<reference evidence="1 3" key="1">
    <citation type="journal article" date="2005" name="Environ. Microbiol.">
        <title>Genetic and functional properties of uncultivated thermophilic crenarchaeotes from a subsurface gold mine as revealed by analysis of genome fragments.</title>
        <authorList>
            <person name="Nunoura T."/>
            <person name="Hirayama H."/>
            <person name="Takami H."/>
            <person name="Oida H."/>
            <person name="Nishi S."/>
            <person name="Shimamura S."/>
            <person name="Suzuki Y."/>
            <person name="Inagaki F."/>
            <person name="Takai K."/>
            <person name="Nealson K.H."/>
            <person name="Horikoshi K."/>
        </authorList>
    </citation>
    <scope>NUCLEOTIDE SEQUENCE [LARGE SCALE GENOMIC DNA]</scope>
</reference>
<dbReference type="Gene3D" id="1.10.1220.10">
    <property type="entry name" value="Met repressor-like"/>
    <property type="match status" value="1"/>
</dbReference>